<protein>
    <submittedName>
        <fullName evidence="2">Universal stress protein</fullName>
    </submittedName>
</protein>
<dbReference type="Pfam" id="PF00582">
    <property type="entry name" value="Usp"/>
    <property type="match status" value="1"/>
</dbReference>
<comment type="caution">
    <text evidence="2">The sequence shown here is derived from an EMBL/GenBank/DDBJ whole genome shotgun (WGS) entry which is preliminary data.</text>
</comment>
<dbReference type="SUPFAM" id="SSF52402">
    <property type="entry name" value="Adenine nucleotide alpha hydrolases-like"/>
    <property type="match status" value="1"/>
</dbReference>
<organism evidence="2">
    <name type="scientific">Salinimicrobium catena</name>
    <dbReference type="NCBI Taxonomy" id="390640"/>
    <lineage>
        <taxon>Bacteria</taxon>
        <taxon>Pseudomonadati</taxon>
        <taxon>Bacteroidota</taxon>
        <taxon>Flavobacteriia</taxon>
        <taxon>Flavobacteriales</taxon>
        <taxon>Flavobacteriaceae</taxon>
        <taxon>Salinimicrobium</taxon>
    </lineage>
</organism>
<reference evidence="2" key="1">
    <citation type="journal article" date="2020" name="mSystems">
        <title>Genome- and Community-Level Interaction Insights into Carbon Utilization and Element Cycling Functions of Hydrothermarchaeota in Hydrothermal Sediment.</title>
        <authorList>
            <person name="Zhou Z."/>
            <person name="Liu Y."/>
            <person name="Xu W."/>
            <person name="Pan J."/>
            <person name="Luo Z.H."/>
            <person name="Li M."/>
        </authorList>
    </citation>
    <scope>NUCLEOTIDE SEQUENCE [LARGE SCALE GENOMIC DNA]</scope>
    <source>
        <strain evidence="2">SpSt-1235</strain>
    </source>
</reference>
<accession>A0A7C2M4L4</accession>
<sequence length="45" mass="5351">MRKIIIPTDFSENAFNALKFAAELFKYERSDFFILHAYADEVYNT</sequence>
<dbReference type="Proteomes" id="UP000885753">
    <property type="component" value="Unassembled WGS sequence"/>
</dbReference>
<dbReference type="InterPro" id="IPR014729">
    <property type="entry name" value="Rossmann-like_a/b/a_fold"/>
</dbReference>
<dbReference type="Gene3D" id="3.40.50.620">
    <property type="entry name" value="HUPs"/>
    <property type="match status" value="1"/>
</dbReference>
<proteinExistence type="predicted"/>
<evidence type="ECO:0000259" key="1">
    <source>
        <dbReference type="Pfam" id="PF00582"/>
    </source>
</evidence>
<feature type="non-terminal residue" evidence="2">
    <location>
        <position position="45"/>
    </location>
</feature>
<gene>
    <name evidence="2" type="ORF">ENO10_00295</name>
</gene>
<dbReference type="EMBL" id="DSEE01000020">
    <property type="protein sequence ID" value="HER39641.1"/>
    <property type="molecule type" value="Genomic_DNA"/>
</dbReference>
<dbReference type="InterPro" id="IPR006016">
    <property type="entry name" value="UspA"/>
</dbReference>
<feature type="domain" description="UspA" evidence="1">
    <location>
        <begin position="1"/>
        <end position="42"/>
    </location>
</feature>
<dbReference type="AlphaFoldDB" id="A0A7C2M4L4"/>
<name>A0A7C2M4L4_9FLAO</name>
<evidence type="ECO:0000313" key="2">
    <source>
        <dbReference type="EMBL" id="HER39641.1"/>
    </source>
</evidence>